<comment type="caution">
    <text evidence="1">The sequence shown here is derived from an EMBL/GenBank/DDBJ whole genome shotgun (WGS) entry which is preliminary data.</text>
</comment>
<keyword evidence="2" id="KW-1185">Reference proteome</keyword>
<organism evidence="1 2">
    <name type="scientific">Dyadobacter fermentans</name>
    <dbReference type="NCBI Taxonomy" id="94254"/>
    <lineage>
        <taxon>Bacteria</taxon>
        <taxon>Pseudomonadati</taxon>
        <taxon>Bacteroidota</taxon>
        <taxon>Cytophagia</taxon>
        <taxon>Cytophagales</taxon>
        <taxon>Spirosomataceae</taxon>
        <taxon>Dyadobacter</taxon>
    </lineage>
</organism>
<dbReference type="EMBL" id="JAVDTI010000003">
    <property type="protein sequence ID" value="MDR6806606.1"/>
    <property type="molecule type" value="Genomic_DNA"/>
</dbReference>
<accession>A0ABU1QZM2</accession>
<name>A0ABU1QZM2_9BACT</name>
<sequence>MSIWTVSTGCRDADYSLDKAIPRLQTPAAEIAWFRTKWRDGEHIETVYFDRQNRMVESFNFGLSNRKKLFFYKDSVLAKTIEYSHGDSDELNTANVDTAWYEYDRNARLIAEKHRPARIPGTDAGKGYKVFWAYTAAGDTVKKWEGPDYGDPFKATDVNRWERDDKRRIKSHYKLFIRREPGIDTSDYFIRRYAYDGGKLKMVWFEHMYLGRYYSVPGPDTVWYTYDAQNRLVQERHRYTTDMRNKQEGDTANIREPEMDYIRRRRKAFFEGETYSPRNDKVVIVEYRYEQFNPKKHAELVIPN</sequence>
<dbReference type="Proteomes" id="UP001264980">
    <property type="component" value="Unassembled WGS sequence"/>
</dbReference>
<evidence type="ECO:0000313" key="1">
    <source>
        <dbReference type="EMBL" id="MDR6806606.1"/>
    </source>
</evidence>
<proteinExistence type="predicted"/>
<reference evidence="1 2" key="1">
    <citation type="submission" date="2023-07" db="EMBL/GenBank/DDBJ databases">
        <title>Sorghum-associated microbial communities from plants grown in Nebraska, USA.</title>
        <authorList>
            <person name="Schachtman D."/>
        </authorList>
    </citation>
    <scope>NUCLEOTIDE SEQUENCE [LARGE SCALE GENOMIC DNA]</scope>
    <source>
        <strain evidence="1 2">BE57</strain>
    </source>
</reference>
<gene>
    <name evidence="1" type="ORF">J2W84_003654</name>
</gene>
<protein>
    <recommendedName>
        <fullName evidence="3">YD repeat protein</fullName>
    </recommendedName>
</protein>
<dbReference type="RefSeq" id="WP_309985576.1">
    <property type="nucleotide sequence ID" value="NZ_JAVDTI010000003.1"/>
</dbReference>
<evidence type="ECO:0008006" key="3">
    <source>
        <dbReference type="Google" id="ProtNLM"/>
    </source>
</evidence>
<evidence type="ECO:0000313" key="2">
    <source>
        <dbReference type="Proteomes" id="UP001264980"/>
    </source>
</evidence>